<proteinExistence type="predicted"/>
<accession>A0AA41R3Q1</accession>
<dbReference type="RefSeq" id="WP_246913229.1">
    <property type="nucleotide sequence ID" value="NZ_JALJRB010000026.1"/>
</dbReference>
<evidence type="ECO:0000313" key="1">
    <source>
        <dbReference type="EMBL" id="MCJ8502444.1"/>
    </source>
</evidence>
<dbReference type="Pfam" id="PF13665">
    <property type="entry name" value="Tox-PAAR-like"/>
    <property type="match status" value="1"/>
</dbReference>
<dbReference type="EMBL" id="JALJRB010000026">
    <property type="protein sequence ID" value="MCJ8502444.1"/>
    <property type="molecule type" value="Genomic_DNA"/>
</dbReference>
<gene>
    <name evidence="1" type="ORF">MRX98_17840</name>
</gene>
<protein>
    <submittedName>
        <fullName evidence="1">DUF4150 domain-containing protein</fullName>
    </submittedName>
</protein>
<reference evidence="1" key="1">
    <citation type="submission" date="2022-04" db="EMBL/GenBank/DDBJ databases">
        <title>Desulfatitalea alkaliphila sp. nov., a novel anaerobic sulfate-reducing bacterium isolated from terrestrial mud volcano, Taman Peninsula, Russia.</title>
        <authorList>
            <person name="Khomyakova M.A."/>
            <person name="Merkel A.Y."/>
            <person name="Slobodkin A.I."/>
        </authorList>
    </citation>
    <scope>NUCLEOTIDE SEQUENCE</scope>
    <source>
        <strain evidence="1">M08but</strain>
    </source>
</reference>
<name>A0AA41R3Q1_9BACT</name>
<keyword evidence="2" id="KW-1185">Reference proteome</keyword>
<evidence type="ECO:0000313" key="2">
    <source>
        <dbReference type="Proteomes" id="UP001165427"/>
    </source>
</evidence>
<dbReference type="Proteomes" id="UP001165427">
    <property type="component" value="Unassembled WGS sequence"/>
</dbReference>
<sequence length="134" mass="13780">MFQLTMMGGTMMGFPDVCLTPTPAGPVPIPYPNISTGVTTVPTTTALTVLTDGMPSHNQMSEVYISNGDNAGVNMGVASGVVMGPTEFILGSLTVLKQGMPAQRMTSMTGHNGLSMNCPGVCLAPSQVTVLIMG</sequence>
<organism evidence="1 2">
    <name type="scientific">Desulfatitalea alkaliphila</name>
    <dbReference type="NCBI Taxonomy" id="2929485"/>
    <lineage>
        <taxon>Bacteria</taxon>
        <taxon>Pseudomonadati</taxon>
        <taxon>Thermodesulfobacteriota</taxon>
        <taxon>Desulfobacteria</taxon>
        <taxon>Desulfobacterales</taxon>
        <taxon>Desulfosarcinaceae</taxon>
        <taxon>Desulfatitalea</taxon>
    </lineage>
</organism>
<dbReference type="AlphaFoldDB" id="A0AA41R3Q1"/>
<comment type="caution">
    <text evidence="1">The sequence shown here is derived from an EMBL/GenBank/DDBJ whole genome shotgun (WGS) entry which is preliminary data.</text>
</comment>